<dbReference type="EC" id="2.7.11.1" evidence="1"/>
<dbReference type="Gene3D" id="3.30.200.20">
    <property type="entry name" value="Phosphorylase Kinase, domain 1"/>
    <property type="match status" value="1"/>
</dbReference>
<evidence type="ECO:0000256" key="4">
    <source>
        <dbReference type="ARBA" id="ARBA00022741"/>
    </source>
</evidence>
<dbReference type="Pfam" id="PF00069">
    <property type="entry name" value="Pkinase"/>
    <property type="match status" value="1"/>
</dbReference>
<keyword evidence="6" id="KW-0067">ATP-binding</keyword>
<keyword evidence="5" id="KW-0418">Kinase</keyword>
<dbReference type="SMART" id="SM00220">
    <property type="entry name" value="S_TKc"/>
    <property type="match status" value="1"/>
</dbReference>
<dbReference type="SUPFAM" id="SSF56112">
    <property type="entry name" value="Protein kinase-like (PK-like)"/>
    <property type="match status" value="1"/>
</dbReference>
<dbReference type="GO" id="GO:0005524">
    <property type="term" value="F:ATP binding"/>
    <property type="evidence" value="ECO:0007669"/>
    <property type="project" value="UniProtKB-KW"/>
</dbReference>
<dbReference type="Gene3D" id="1.25.40.10">
    <property type="entry name" value="Tetratricopeptide repeat domain"/>
    <property type="match status" value="1"/>
</dbReference>
<dbReference type="InterPro" id="IPR011009">
    <property type="entry name" value="Kinase-like_dom_sf"/>
</dbReference>
<keyword evidence="4" id="KW-0547">Nucleotide-binding</keyword>
<evidence type="ECO:0000313" key="12">
    <source>
        <dbReference type="Proteomes" id="UP000268469"/>
    </source>
</evidence>
<name>A0A660SDV5_UNCW3</name>
<dbReference type="FunFam" id="1.10.510.10:FF:000021">
    <property type="entry name" value="Serine/threonine protein kinase"/>
    <property type="match status" value="1"/>
</dbReference>
<keyword evidence="9" id="KW-0812">Transmembrane</keyword>
<accession>A0A660SDV5</accession>
<evidence type="ECO:0000256" key="1">
    <source>
        <dbReference type="ARBA" id="ARBA00012513"/>
    </source>
</evidence>
<evidence type="ECO:0000256" key="8">
    <source>
        <dbReference type="ARBA" id="ARBA00048679"/>
    </source>
</evidence>
<dbReference type="GO" id="GO:0004674">
    <property type="term" value="F:protein serine/threonine kinase activity"/>
    <property type="evidence" value="ECO:0007669"/>
    <property type="project" value="UniProtKB-KW"/>
</dbReference>
<keyword evidence="9" id="KW-1133">Transmembrane helix</keyword>
<evidence type="ECO:0000256" key="9">
    <source>
        <dbReference type="SAM" id="Phobius"/>
    </source>
</evidence>
<keyword evidence="2" id="KW-0723">Serine/threonine-protein kinase</keyword>
<dbReference type="Proteomes" id="UP000268469">
    <property type="component" value="Unassembled WGS sequence"/>
</dbReference>
<feature type="domain" description="Protein kinase" evidence="10">
    <location>
        <begin position="8"/>
        <end position="269"/>
    </location>
</feature>
<dbReference type="FunFam" id="3.30.200.20:FF:000035">
    <property type="entry name" value="Serine/threonine protein kinase Stk1"/>
    <property type="match status" value="1"/>
</dbReference>
<dbReference type="PROSITE" id="PS50011">
    <property type="entry name" value="PROTEIN_KINASE_DOM"/>
    <property type="match status" value="1"/>
</dbReference>
<dbReference type="InterPro" id="IPR013229">
    <property type="entry name" value="PEGA"/>
</dbReference>
<dbReference type="CDD" id="cd14014">
    <property type="entry name" value="STKc_PknB_like"/>
    <property type="match status" value="1"/>
</dbReference>
<dbReference type="AlphaFoldDB" id="A0A660SDV5"/>
<evidence type="ECO:0000256" key="6">
    <source>
        <dbReference type="ARBA" id="ARBA00022840"/>
    </source>
</evidence>
<evidence type="ECO:0000256" key="7">
    <source>
        <dbReference type="ARBA" id="ARBA00047899"/>
    </source>
</evidence>
<evidence type="ECO:0000313" key="11">
    <source>
        <dbReference type="EMBL" id="RKX68988.1"/>
    </source>
</evidence>
<keyword evidence="9" id="KW-0472">Membrane</keyword>
<comment type="caution">
    <text evidence="11">The sequence shown here is derived from an EMBL/GenBank/DDBJ whole genome shotgun (WGS) entry which is preliminary data.</text>
</comment>
<dbReference type="InterPro" id="IPR011990">
    <property type="entry name" value="TPR-like_helical_dom_sf"/>
</dbReference>
<organism evidence="11 12">
    <name type="scientific">candidate division WOR-3 bacterium</name>
    <dbReference type="NCBI Taxonomy" id="2052148"/>
    <lineage>
        <taxon>Bacteria</taxon>
        <taxon>Bacteria division WOR-3</taxon>
    </lineage>
</organism>
<dbReference type="PANTHER" id="PTHR43289">
    <property type="entry name" value="MITOGEN-ACTIVATED PROTEIN KINASE KINASE KINASE 20-RELATED"/>
    <property type="match status" value="1"/>
</dbReference>
<dbReference type="Gene3D" id="1.10.510.10">
    <property type="entry name" value="Transferase(Phosphotransferase) domain 1"/>
    <property type="match status" value="1"/>
</dbReference>
<gene>
    <name evidence="11" type="ORF">DRP53_09500</name>
</gene>
<proteinExistence type="predicted"/>
<keyword evidence="3" id="KW-0808">Transferase</keyword>
<sequence length="610" mass="68528">MLERIRNFEIKDLIATGGMAAVYRATQVTLDRDVAVKVLHEHLAQDENFIKRFEREAKAAASLKHENIVDIIDYGREEGRYFIAMEYVDGRSLKSILDQIHEVPIEVALKITSDVLKGLEYAHKKGVIHRDIKPGNILLSYEGKAKIVDFGLAKAREQSSLTVTGALVGTPAYMSPEQAVGKEVDHRSDLFSLGIVLYEMLTGVQPFRGETYSGVINEIISKTPRPISQIKPAIYDAVEGLLSGLLAKDCEKRFSDARSARESLGHVVKDLGIELSDDIISDFLKDPVRYSHLSRKRLADRHLRRGLYLMKLGLDRIDDAIREFERVLAIDPDNAEAKEKLEQLKRKRKTRISPLYTIPLLIVVALIALLVIMRGGRVEVTYPSLTIQTVPDSATILLDGQKSGVSPLRLDSLSRGRHIVEAKRAGYLPAAETLDLMAGSTSIVLVLKPESRPETKPESVVRERPRPEPRPQVKKTGFLVIKSTPKADIYINGRSSGTRTELPPGQYEVVVKKEGYQVWRARITVVAGKEVVREVRLKSLSGWVSVKSKPWADLFIDGEYITTTPIKGPIRLKPGYHRFKLANPDYWPWEDTLYIRPGETLKILQELVPK</sequence>
<comment type="catalytic activity">
    <reaction evidence="7">
        <text>L-threonyl-[protein] + ATP = O-phospho-L-threonyl-[protein] + ADP + H(+)</text>
        <dbReference type="Rhea" id="RHEA:46608"/>
        <dbReference type="Rhea" id="RHEA-COMP:11060"/>
        <dbReference type="Rhea" id="RHEA-COMP:11605"/>
        <dbReference type="ChEBI" id="CHEBI:15378"/>
        <dbReference type="ChEBI" id="CHEBI:30013"/>
        <dbReference type="ChEBI" id="CHEBI:30616"/>
        <dbReference type="ChEBI" id="CHEBI:61977"/>
        <dbReference type="ChEBI" id="CHEBI:456216"/>
        <dbReference type="EC" id="2.7.11.1"/>
    </reaction>
</comment>
<evidence type="ECO:0000256" key="2">
    <source>
        <dbReference type="ARBA" id="ARBA00022527"/>
    </source>
</evidence>
<comment type="catalytic activity">
    <reaction evidence="8">
        <text>L-seryl-[protein] + ATP = O-phospho-L-seryl-[protein] + ADP + H(+)</text>
        <dbReference type="Rhea" id="RHEA:17989"/>
        <dbReference type="Rhea" id="RHEA-COMP:9863"/>
        <dbReference type="Rhea" id="RHEA-COMP:11604"/>
        <dbReference type="ChEBI" id="CHEBI:15378"/>
        <dbReference type="ChEBI" id="CHEBI:29999"/>
        <dbReference type="ChEBI" id="CHEBI:30616"/>
        <dbReference type="ChEBI" id="CHEBI:83421"/>
        <dbReference type="ChEBI" id="CHEBI:456216"/>
        <dbReference type="EC" id="2.7.11.1"/>
    </reaction>
</comment>
<evidence type="ECO:0000259" key="10">
    <source>
        <dbReference type="PROSITE" id="PS50011"/>
    </source>
</evidence>
<feature type="transmembrane region" description="Helical" evidence="9">
    <location>
        <begin position="355"/>
        <end position="373"/>
    </location>
</feature>
<evidence type="ECO:0000256" key="3">
    <source>
        <dbReference type="ARBA" id="ARBA00022679"/>
    </source>
</evidence>
<dbReference type="PROSITE" id="PS00108">
    <property type="entry name" value="PROTEIN_KINASE_ST"/>
    <property type="match status" value="1"/>
</dbReference>
<dbReference type="InterPro" id="IPR000719">
    <property type="entry name" value="Prot_kinase_dom"/>
</dbReference>
<dbReference type="Pfam" id="PF08308">
    <property type="entry name" value="PEGA"/>
    <property type="match status" value="3"/>
</dbReference>
<reference evidence="11 12" key="1">
    <citation type="submission" date="2018-06" db="EMBL/GenBank/DDBJ databases">
        <title>Extensive metabolic versatility and redundancy in microbially diverse, dynamic hydrothermal sediments.</title>
        <authorList>
            <person name="Dombrowski N."/>
            <person name="Teske A."/>
            <person name="Baker B.J."/>
        </authorList>
    </citation>
    <scope>NUCLEOTIDE SEQUENCE [LARGE SCALE GENOMIC DNA]</scope>
    <source>
        <strain evidence="11">B36_G15</strain>
    </source>
</reference>
<dbReference type="SUPFAM" id="SSF48452">
    <property type="entry name" value="TPR-like"/>
    <property type="match status" value="1"/>
</dbReference>
<evidence type="ECO:0000256" key="5">
    <source>
        <dbReference type="ARBA" id="ARBA00022777"/>
    </source>
</evidence>
<dbReference type="EMBL" id="QNBE01000114">
    <property type="protein sequence ID" value="RKX68988.1"/>
    <property type="molecule type" value="Genomic_DNA"/>
</dbReference>
<dbReference type="InterPro" id="IPR008271">
    <property type="entry name" value="Ser/Thr_kinase_AS"/>
</dbReference>
<protein>
    <recommendedName>
        <fullName evidence="1">non-specific serine/threonine protein kinase</fullName>
        <ecNumber evidence="1">2.7.11.1</ecNumber>
    </recommendedName>
</protein>
<dbReference type="PANTHER" id="PTHR43289:SF6">
    <property type="entry name" value="SERINE_THREONINE-PROTEIN KINASE NEKL-3"/>
    <property type="match status" value="1"/>
</dbReference>